<protein>
    <recommendedName>
        <fullName evidence="2">HTH OST-type domain-containing protein</fullName>
    </recommendedName>
</protein>
<feature type="compositionally biased region" description="Basic and acidic residues" evidence="1">
    <location>
        <begin position="462"/>
        <end position="472"/>
    </location>
</feature>
<evidence type="ECO:0000256" key="1">
    <source>
        <dbReference type="SAM" id="MobiDB-lite"/>
    </source>
</evidence>
<feature type="region of interest" description="Disordered" evidence="1">
    <location>
        <begin position="882"/>
        <end position="918"/>
    </location>
</feature>
<reference evidence="3" key="1">
    <citation type="submission" date="2020-03" db="EMBL/GenBank/DDBJ databases">
        <title>A high-quality chromosome-level genome assembly of a woody plant with both climbing and erect habits, Rhamnella rubrinervis.</title>
        <authorList>
            <person name="Lu Z."/>
            <person name="Yang Y."/>
            <person name="Zhu X."/>
            <person name="Sun Y."/>
        </authorList>
    </citation>
    <scope>NUCLEOTIDE SEQUENCE</scope>
    <source>
        <strain evidence="3">BYM</strain>
        <tissue evidence="3">Leaf</tissue>
    </source>
</reference>
<feature type="compositionally biased region" description="Basic and acidic residues" evidence="1">
    <location>
        <begin position="486"/>
        <end position="505"/>
    </location>
</feature>
<dbReference type="GO" id="GO:0004540">
    <property type="term" value="F:RNA nuclease activity"/>
    <property type="evidence" value="ECO:0007669"/>
    <property type="project" value="InterPro"/>
</dbReference>
<dbReference type="EMBL" id="VOIH02000008">
    <property type="protein sequence ID" value="KAF3440521.1"/>
    <property type="molecule type" value="Genomic_DNA"/>
</dbReference>
<dbReference type="Gene3D" id="3.40.50.1010">
    <property type="entry name" value="5'-nuclease"/>
    <property type="match status" value="1"/>
</dbReference>
<feature type="domain" description="HTH OST-type" evidence="2">
    <location>
        <begin position="734"/>
        <end position="808"/>
    </location>
</feature>
<feature type="region of interest" description="Disordered" evidence="1">
    <location>
        <begin position="702"/>
        <end position="726"/>
    </location>
</feature>
<feature type="compositionally biased region" description="Polar residues" evidence="1">
    <location>
        <begin position="381"/>
        <end position="398"/>
    </location>
</feature>
<evidence type="ECO:0000259" key="2">
    <source>
        <dbReference type="PROSITE" id="PS51644"/>
    </source>
</evidence>
<feature type="region of interest" description="Disordered" evidence="1">
    <location>
        <begin position="932"/>
        <end position="970"/>
    </location>
</feature>
<dbReference type="Pfam" id="PF14418">
    <property type="entry name" value="OHA"/>
    <property type="match status" value="1"/>
</dbReference>
<dbReference type="PANTHER" id="PTHR14379">
    <property type="entry name" value="LIMKAIN B LKAP"/>
    <property type="match status" value="1"/>
</dbReference>
<dbReference type="Proteomes" id="UP000796880">
    <property type="component" value="Unassembled WGS sequence"/>
</dbReference>
<dbReference type="Pfam" id="PF12872">
    <property type="entry name" value="OST-HTH"/>
    <property type="match status" value="2"/>
</dbReference>
<gene>
    <name evidence="3" type="ORF">FNV43_RR18805</name>
</gene>
<dbReference type="GO" id="GO:0005777">
    <property type="term" value="C:peroxisome"/>
    <property type="evidence" value="ECO:0007669"/>
    <property type="project" value="InterPro"/>
</dbReference>
<dbReference type="InterPro" id="IPR024768">
    <property type="entry name" value="Marf1"/>
</dbReference>
<dbReference type="InterPro" id="IPR025677">
    <property type="entry name" value="OST-HTH-assoc_dom"/>
</dbReference>
<proteinExistence type="predicted"/>
<dbReference type="InterPro" id="IPR021139">
    <property type="entry name" value="NYN"/>
</dbReference>
<dbReference type="OrthoDB" id="549353at2759"/>
<evidence type="ECO:0000313" key="3">
    <source>
        <dbReference type="EMBL" id="KAF3440521.1"/>
    </source>
</evidence>
<feature type="region of interest" description="Disordered" evidence="1">
    <location>
        <begin position="456"/>
        <end position="506"/>
    </location>
</feature>
<dbReference type="PROSITE" id="PS51644">
    <property type="entry name" value="HTH_OST"/>
    <property type="match status" value="2"/>
</dbReference>
<dbReference type="Pfam" id="PF01936">
    <property type="entry name" value="NYN"/>
    <property type="match status" value="1"/>
</dbReference>
<feature type="compositionally biased region" description="Acidic residues" evidence="1">
    <location>
        <begin position="890"/>
        <end position="900"/>
    </location>
</feature>
<dbReference type="CDD" id="cd10910">
    <property type="entry name" value="PIN_limkain_b1_N_like"/>
    <property type="match status" value="1"/>
</dbReference>
<feature type="compositionally biased region" description="Basic and acidic residues" evidence="1">
    <location>
        <begin position="935"/>
        <end position="946"/>
    </location>
</feature>
<dbReference type="GO" id="GO:0010468">
    <property type="term" value="P:regulation of gene expression"/>
    <property type="evidence" value="ECO:0007669"/>
    <property type="project" value="InterPro"/>
</dbReference>
<accession>A0A8K0E5A3</accession>
<evidence type="ECO:0000313" key="4">
    <source>
        <dbReference type="Proteomes" id="UP000796880"/>
    </source>
</evidence>
<name>A0A8K0E5A3_9ROSA</name>
<comment type="caution">
    <text evidence="3">The sequence shown here is derived from an EMBL/GenBank/DDBJ whole genome shotgun (WGS) entry which is preliminary data.</text>
</comment>
<organism evidence="3 4">
    <name type="scientific">Rhamnella rubrinervis</name>
    <dbReference type="NCBI Taxonomy" id="2594499"/>
    <lineage>
        <taxon>Eukaryota</taxon>
        <taxon>Viridiplantae</taxon>
        <taxon>Streptophyta</taxon>
        <taxon>Embryophyta</taxon>
        <taxon>Tracheophyta</taxon>
        <taxon>Spermatophyta</taxon>
        <taxon>Magnoliopsida</taxon>
        <taxon>eudicotyledons</taxon>
        <taxon>Gunneridae</taxon>
        <taxon>Pentapetalae</taxon>
        <taxon>rosids</taxon>
        <taxon>fabids</taxon>
        <taxon>Rosales</taxon>
        <taxon>Rhamnaceae</taxon>
        <taxon>rhamnoid group</taxon>
        <taxon>Rhamneae</taxon>
        <taxon>Rhamnella</taxon>
    </lineage>
</organism>
<dbReference type="PANTHER" id="PTHR14379:SF6">
    <property type="entry name" value="EMB|CAB71880.1"/>
    <property type="match status" value="1"/>
</dbReference>
<sequence>MRRLSPKTSFLFYSLSSSSSSLSAARPVLFLLQDSHFSTSFNHSSPTHSSFKRHDEESRNVRVSVWWDFENCTLPFGVNVYKVAHAITAAVRSNGIKGPVHITAFGDTLQLSRANQEALSSTGVNLSHIPHGGKNSADRSLLLDLMYWVSQNPPPAHLFLISGDRDFACILHRLRMNNYNILLASPESAPGVLCSAATIMWHWHDLLRGQNLNGKHFNQPPDGPYGSWYGHYKVPLLDPFSDIEQAACPPTEESTELGSESKPRPIPKPVVKQIRSILNSNPKGLPITDLRMELQKGNPSIDRDLYGYKKFSRFLLSMPHILRLKSEGDGHFMVHGVSSKSSESFECKPGISVGPVSKREDTDVNISSKINADDRFANGGTDKNTSPEKLSITTSPNLNVKDAVKVQQPSSPDEKAVEMVNDTQESETHLPPVVEQDSTSDVGYFKRIWRKWFGSNGGGSENKSDKDQEKYFTSDNGSENKGQTMAEKHCVSDDNYGKGRDEENNLKSSSQIVDQAFPPSSSSHNKLSLDNRTTTNAEVNYSKSNSSPGIFNRLVSWYNTWRSTPDSNKLSDHSHDKPNLTISHCGEHELFSKDSFWSDMESFVLTPKGSLLISESRTREQMAHNLQKEGPFDLRSLSEVDLLHVVDLLISDKKWVEECPSKIFPFKLTHCVGKNSFLDRPRGSNGLRSIFMGTGSLSDMQGMPEHDREGRFQNVSPPDINKKPSVKPKSKAMLLADCQKLVNEILKDHPKGYNISSFKKLFFKRYGYNLDFQRLGYEKLASLLQIMSGVKIESGYILPSDMVPNIANLVPDKKENGIRTSAYSNHESSDAPVKDDNLVPRKDSDFDSAWEELGPVSNEKSNPSGWEFLVSKRAVEPVRRKTGFDYEPPVSDDDFSDSEGDASPVPESEGKRKIGVDNGESALLQILDSWYSTNKEGDNSKDKSENLDGMVDSSTNIAKLPGGKHRPQKSYSFVLDPVSSSNQDKLIDGVLGNLRKSSESKVEG</sequence>
<keyword evidence="4" id="KW-1185">Reference proteome</keyword>
<feature type="compositionally biased region" description="Polar residues" evidence="1">
    <location>
        <begin position="473"/>
        <end position="483"/>
    </location>
</feature>
<feature type="region of interest" description="Disordered" evidence="1">
    <location>
        <begin position="822"/>
        <end position="841"/>
    </location>
</feature>
<dbReference type="AlphaFoldDB" id="A0A8K0E5A3"/>
<feature type="domain" description="HTH OST-type" evidence="2">
    <location>
        <begin position="266"/>
        <end position="338"/>
    </location>
</feature>
<dbReference type="InterPro" id="IPR025605">
    <property type="entry name" value="OST-HTH/LOTUS_dom"/>
</dbReference>
<feature type="compositionally biased region" description="Basic and acidic residues" evidence="1">
    <location>
        <begin position="827"/>
        <end position="841"/>
    </location>
</feature>
<dbReference type="Gene3D" id="3.30.420.610">
    <property type="entry name" value="LOTUS domain-like"/>
    <property type="match status" value="2"/>
</dbReference>
<feature type="region of interest" description="Disordered" evidence="1">
    <location>
        <begin position="370"/>
        <end position="438"/>
    </location>
</feature>
<dbReference type="CDD" id="cd08824">
    <property type="entry name" value="LOTUS"/>
    <property type="match status" value="2"/>
</dbReference>
<dbReference type="InterPro" id="IPR041966">
    <property type="entry name" value="LOTUS-like"/>
</dbReference>